<evidence type="ECO:0000313" key="2">
    <source>
        <dbReference type="EMBL" id="GGF48170.1"/>
    </source>
</evidence>
<comment type="caution">
    <text evidence="2">The sequence shown here is derived from an EMBL/GenBank/DDBJ whole genome shotgun (WGS) entry which is preliminary data.</text>
</comment>
<proteinExistence type="predicted"/>
<reference evidence="2" key="1">
    <citation type="journal article" date="2014" name="Int. J. Syst. Evol. Microbiol.">
        <title>Complete genome sequence of Corynebacterium casei LMG S-19264T (=DSM 44701T), isolated from a smear-ripened cheese.</title>
        <authorList>
            <consortium name="US DOE Joint Genome Institute (JGI-PGF)"/>
            <person name="Walter F."/>
            <person name="Albersmeier A."/>
            <person name="Kalinowski J."/>
            <person name="Ruckert C."/>
        </authorList>
    </citation>
    <scope>NUCLEOTIDE SEQUENCE</scope>
    <source>
        <strain evidence="2">CCM 7897</strain>
    </source>
</reference>
<dbReference type="RefSeq" id="WP_188574972.1">
    <property type="nucleotide sequence ID" value="NZ_BMCT01000001.1"/>
</dbReference>
<keyword evidence="3" id="KW-1185">Reference proteome</keyword>
<dbReference type="Proteomes" id="UP000606044">
    <property type="component" value="Unassembled WGS sequence"/>
</dbReference>
<gene>
    <name evidence="2" type="ORF">GCM10007301_04330</name>
</gene>
<keyword evidence="1" id="KW-1133">Transmembrane helix</keyword>
<feature type="transmembrane region" description="Helical" evidence="1">
    <location>
        <begin position="73"/>
        <end position="93"/>
    </location>
</feature>
<dbReference type="EMBL" id="BMCT01000001">
    <property type="protein sequence ID" value="GGF48170.1"/>
    <property type="molecule type" value="Genomic_DNA"/>
</dbReference>
<reference evidence="2" key="2">
    <citation type="submission" date="2020-09" db="EMBL/GenBank/DDBJ databases">
        <authorList>
            <person name="Sun Q."/>
            <person name="Sedlacek I."/>
        </authorList>
    </citation>
    <scope>NUCLEOTIDE SEQUENCE</scope>
    <source>
        <strain evidence="2">CCM 7897</strain>
    </source>
</reference>
<keyword evidence="1" id="KW-0472">Membrane</keyword>
<evidence type="ECO:0000256" key="1">
    <source>
        <dbReference type="SAM" id="Phobius"/>
    </source>
</evidence>
<evidence type="ECO:0000313" key="3">
    <source>
        <dbReference type="Proteomes" id="UP000606044"/>
    </source>
</evidence>
<protein>
    <submittedName>
        <fullName evidence="2">Uncharacterized protein</fullName>
    </submittedName>
</protein>
<sequence length="104" mass="11182">MIRFLFRFLGFWLMAGAFVALVVDGTRSIAATDIVFTSAARTWFSLSPGTLELAQAKVIALSPVAWTAVVNPLLNLPLFFLLGLVGVICLAIGRVPARSPFEAT</sequence>
<organism evidence="2 3">
    <name type="scientific">Azorhizobium oxalatiphilum</name>
    <dbReference type="NCBI Taxonomy" id="980631"/>
    <lineage>
        <taxon>Bacteria</taxon>
        <taxon>Pseudomonadati</taxon>
        <taxon>Pseudomonadota</taxon>
        <taxon>Alphaproteobacteria</taxon>
        <taxon>Hyphomicrobiales</taxon>
        <taxon>Xanthobacteraceae</taxon>
        <taxon>Azorhizobium</taxon>
    </lineage>
</organism>
<name>A0A917BLI6_9HYPH</name>
<dbReference type="AlphaFoldDB" id="A0A917BLI6"/>
<accession>A0A917BLI6</accession>
<keyword evidence="1" id="KW-0812">Transmembrane</keyword>